<dbReference type="EMBL" id="FNOY01000006">
    <property type="protein sequence ID" value="SDX70219.1"/>
    <property type="molecule type" value="Genomic_DNA"/>
</dbReference>
<feature type="binding site" evidence="6">
    <location>
        <position position="119"/>
    </location>
    <ligand>
        <name>biotin</name>
        <dbReference type="ChEBI" id="CHEBI:57586"/>
    </ligand>
</feature>
<dbReference type="Proteomes" id="UP000198640">
    <property type="component" value="Unassembled WGS sequence"/>
</dbReference>
<keyword evidence="6" id="KW-0238">DNA-binding</keyword>
<dbReference type="EC" id="6.3.4.15" evidence="6"/>
<dbReference type="InterPro" id="IPR045864">
    <property type="entry name" value="aa-tRNA-synth_II/BPL/LPL"/>
</dbReference>
<dbReference type="PANTHER" id="PTHR12835">
    <property type="entry name" value="BIOTIN PROTEIN LIGASE"/>
    <property type="match status" value="1"/>
</dbReference>
<dbReference type="SUPFAM" id="SSF55681">
    <property type="entry name" value="Class II aaRS and biotin synthetases"/>
    <property type="match status" value="1"/>
</dbReference>
<dbReference type="CDD" id="cd16442">
    <property type="entry name" value="BPL"/>
    <property type="match status" value="1"/>
</dbReference>
<reference evidence="8 9" key="1">
    <citation type="submission" date="2016-10" db="EMBL/GenBank/DDBJ databases">
        <authorList>
            <person name="de Groot N.N."/>
        </authorList>
    </citation>
    <scope>NUCLEOTIDE SEQUENCE [LARGE SCALE GENOMIC DNA]</scope>
    <source>
        <strain evidence="8 9">Nm1</strain>
    </source>
</reference>
<keyword evidence="3 6" id="KW-0067">ATP-binding</keyword>
<evidence type="ECO:0000256" key="2">
    <source>
        <dbReference type="ARBA" id="ARBA00022741"/>
    </source>
</evidence>
<dbReference type="Gene3D" id="1.10.10.10">
    <property type="entry name" value="Winged helix-like DNA-binding domain superfamily/Winged helix DNA-binding domain"/>
    <property type="match status" value="1"/>
</dbReference>
<keyword evidence="6" id="KW-0805">Transcription regulation</keyword>
<dbReference type="Pfam" id="PF08279">
    <property type="entry name" value="HTH_11"/>
    <property type="match status" value="1"/>
</dbReference>
<feature type="binding site" evidence="6">
    <location>
        <position position="190"/>
    </location>
    <ligand>
        <name>biotin</name>
        <dbReference type="ChEBI" id="CHEBI:57586"/>
    </ligand>
</feature>
<dbReference type="SUPFAM" id="SSF46785">
    <property type="entry name" value="Winged helix' DNA-binding domain"/>
    <property type="match status" value="1"/>
</dbReference>
<dbReference type="GO" id="GO:0005737">
    <property type="term" value="C:cytoplasm"/>
    <property type="evidence" value="ECO:0007669"/>
    <property type="project" value="TreeGrafter"/>
</dbReference>
<evidence type="ECO:0000256" key="1">
    <source>
        <dbReference type="ARBA" id="ARBA00022598"/>
    </source>
</evidence>
<evidence type="ECO:0000256" key="3">
    <source>
        <dbReference type="ARBA" id="ARBA00022840"/>
    </source>
</evidence>
<evidence type="ECO:0000256" key="4">
    <source>
        <dbReference type="ARBA" id="ARBA00023267"/>
    </source>
</evidence>
<evidence type="ECO:0000256" key="6">
    <source>
        <dbReference type="HAMAP-Rule" id="MF_00978"/>
    </source>
</evidence>
<dbReference type="Pfam" id="PF02237">
    <property type="entry name" value="BPL_C"/>
    <property type="match status" value="1"/>
</dbReference>
<dbReference type="NCBIfam" id="TIGR00121">
    <property type="entry name" value="birA_ligase"/>
    <property type="match status" value="1"/>
</dbReference>
<feature type="DNA-binding region" description="H-T-H motif" evidence="6">
    <location>
        <begin position="20"/>
        <end position="39"/>
    </location>
</feature>
<protein>
    <recommendedName>
        <fullName evidence="6">Bifunctional ligase/repressor BirA</fullName>
    </recommendedName>
    <alternativeName>
        <fullName evidence="6">Biotin--[acetyl-CoA-carboxylase] ligase</fullName>
        <ecNumber evidence="6">6.3.4.15</ecNumber>
    </alternativeName>
    <alternativeName>
        <fullName evidence="6">Biotin--protein ligase</fullName>
    </alternativeName>
    <alternativeName>
        <fullName evidence="6">Biotin-[acetyl-CoA carboxylase] synthetase</fullName>
    </alternativeName>
</protein>
<dbReference type="Pfam" id="PF03099">
    <property type="entry name" value="BPL_LplA_LipB"/>
    <property type="match status" value="1"/>
</dbReference>
<dbReference type="GO" id="GO:0004077">
    <property type="term" value="F:biotin--[biotin carboxyl-carrier protein] ligase activity"/>
    <property type="evidence" value="ECO:0007669"/>
    <property type="project" value="UniProtKB-UniRule"/>
</dbReference>
<organism evidence="8 9">
    <name type="scientific">Nitrosomonas halophila</name>
    <dbReference type="NCBI Taxonomy" id="44576"/>
    <lineage>
        <taxon>Bacteria</taxon>
        <taxon>Pseudomonadati</taxon>
        <taxon>Pseudomonadota</taxon>
        <taxon>Betaproteobacteria</taxon>
        <taxon>Nitrosomonadales</taxon>
        <taxon>Nitrosomonadaceae</taxon>
        <taxon>Nitrosomonas</taxon>
    </lineage>
</organism>
<dbReference type="PROSITE" id="PS51733">
    <property type="entry name" value="BPL_LPL_CATALYTIC"/>
    <property type="match status" value="1"/>
</dbReference>
<keyword evidence="6" id="KW-0678">Repressor</keyword>
<dbReference type="AlphaFoldDB" id="A0A1H3DX83"/>
<evidence type="ECO:0000259" key="7">
    <source>
        <dbReference type="PROSITE" id="PS51733"/>
    </source>
</evidence>
<keyword evidence="2 6" id="KW-0547">Nucleotide-binding</keyword>
<comment type="catalytic activity">
    <reaction evidence="5 6">
        <text>biotin + L-lysyl-[protein] + ATP = N(6)-biotinyl-L-lysyl-[protein] + AMP + diphosphate + H(+)</text>
        <dbReference type="Rhea" id="RHEA:11756"/>
        <dbReference type="Rhea" id="RHEA-COMP:9752"/>
        <dbReference type="Rhea" id="RHEA-COMP:10505"/>
        <dbReference type="ChEBI" id="CHEBI:15378"/>
        <dbReference type="ChEBI" id="CHEBI:29969"/>
        <dbReference type="ChEBI" id="CHEBI:30616"/>
        <dbReference type="ChEBI" id="CHEBI:33019"/>
        <dbReference type="ChEBI" id="CHEBI:57586"/>
        <dbReference type="ChEBI" id="CHEBI:83144"/>
        <dbReference type="ChEBI" id="CHEBI:456215"/>
        <dbReference type="EC" id="6.3.4.15"/>
    </reaction>
</comment>
<gene>
    <name evidence="6" type="primary">birA</name>
    <name evidence="8" type="ORF">SAMN05421881_100633</name>
</gene>
<evidence type="ECO:0000313" key="9">
    <source>
        <dbReference type="Proteomes" id="UP000198640"/>
    </source>
</evidence>
<name>A0A1H3DX83_9PROT</name>
<dbReference type="InterPro" id="IPR030855">
    <property type="entry name" value="Bifunct_BirA"/>
</dbReference>
<dbReference type="InterPro" id="IPR004408">
    <property type="entry name" value="Biotin_CoA_COase_ligase"/>
</dbReference>
<dbReference type="HAMAP" id="MF_00978">
    <property type="entry name" value="Bifunct_BirA"/>
    <property type="match status" value="1"/>
</dbReference>
<dbReference type="RefSeq" id="WP_090411811.1">
    <property type="nucleotide sequence ID" value="NZ_FNOY01000006.1"/>
</dbReference>
<dbReference type="InterPro" id="IPR003142">
    <property type="entry name" value="BPL_C"/>
</dbReference>
<comment type="similarity">
    <text evidence="6">Belongs to the biotin--protein ligase family.</text>
</comment>
<sequence length="329" mass="36281">MKPAAFAVLRNLSDGDYHSGTALGQALRISRASVSNALRDLEQYGLVIHRVRGRGYRWLNPFQWLDSDQIRQHLDEMADEFQIETLEIAESTNSLLLQRSVEHDFPDQRCKQVVAAELQTGGRGRRGRSWLSGLGDSLTFSLLWPSKCTVHALSGLSLAVGLAIIRALTRIGVQGVALKWPNDVLFDTRKLAGVLIELHGDMLSPSTVIIGIGLNLKLSGGVRDRIDQAVTDIAGITDHMPDRNHLLALLLRELKAVLDVFEQQGFQPFQEEWMRYHAYQDRLVQIDFPDGTVKHGIASGVTPSGALQINTPAGMLHLNSGEVSLRGVA</sequence>
<keyword evidence="6" id="KW-0804">Transcription</keyword>
<feature type="domain" description="BPL/LPL catalytic" evidence="7">
    <location>
        <begin position="77"/>
        <end position="262"/>
    </location>
</feature>
<dbReference type="OrthoDB" id="9807064at2"/>
<dbReference type="GO" id="GO:0005524">
    <property type="term" value="F:ATP binding"/>
    <property type="evidence" value="ECO:0007669"/>
    <property type="project" value="UniProtKB-UniRule"/>
</dbReference>
<dbReference type="GO" id="GO:0006355">
    <property type="term" value="P:regulation of DNA-templated transcription"/>
    <property type="evidence" value="ECO:0007669"/>
    <property type="project" value="UniProtKB-UniRule"/>
</dbReference>
<evidence type="ECO:0000256" key="5">
    <source>
        <dbReference type="ARBA" id="ARBA00047846"/>
    </source>
</evidence>
<dbReference type="InterPro" id="IPR036388">
    <property type="entry name" value="WH-like_DNA-bd_sf"/>
</dbReference>
<dbReference type="PANTHER" id="PTHR12835:SF5">
    <property type="entry name" value="BIOTIN--PROTEIN LIGASE"/>
    <property type="match status" value="1"/>
</dbReference>
<accession>A0A1H3DX83</accession>
<dbReference type="STRING" id="44576.SAMN05421881_100633"/>
<evidence type="ECO:0000313" key="8">
    <source>
        <dbReference type="EMBL" id="SDX70219.1"/>
    </source>
</evidence>
<dbReference type="Gene3D" id="2.30.30.100">
    <property type="match status" value="1"/>
</dbReference>
<dbReference type="InterPro" id="IPR004143">
    <property type="entry name" value="BPL_LPL_catalytic"/>
</dbReference>
<dbReference type="InterPro" id="IPR013196">
    <property type="entry name" value="HTH_11"/>
</dbReference>
<dbReference type="SUPFAM" id="SSF50037">
    <property type="entry name" value="C-terminal domain of transcriptional repressors"/>
    <property type="match status" value="1"/>
</dbReference>
<keyword evidence="4 6" id="KW-0092">Biotin</keyword>
<keyword evidence="9" id="KW-1185">Reference proteome</keyword>
<comment type="function">
    <text evidence="6">Acts both as a biotin--[acetyl-CoA-carboxylase] ligase and a repressor.</text>
</comment>
<dbReference type="InterPro" id="IPR008988">
    <property type="entry name" value="Transcriptional_repressor_C"/>
</dbReference>
<keyword evidence="1 6" id="KW-0436">Ligase</keyword>
<feature type="binding site" evidence="6">
    <location>
        <begin position="123"/>
        <end position="125"/>
    </location>
    <ligand>
        <name>biotin</name>
        <dbReference type="ChEBI" id="CHEBI:57586"/>
    </ligand>
</feature>
<feature type="binding site" evidence="6">
    <location>
        <begin position="91"/>
        <end position="93"/>
    </location>
    <ligand>
        <name>biotin</name>
        <dbReference type="ChEBI" id="CHEBI:57586"/>
    </ligand>
</feature>
<proteinExistence type="inferred from homology"/>
<dbReference type="InterPro" id="IPR036390">
    <property type="entry name" value="WH_DNA-bd_sf"/>
</dbReference>
<dbReference type="Gene3D" id="3.30.930.10">
    <property type="entry name" value="Bira Bifunctional Protein, Domain 2"/>
    <property type="match status" value="1"/>
</dbReference>
<dbReference type="GO" id="GO:0003677">
    <property type="term" value="F:DNA binding"/>
    <property type="evidence" value="ECO:0007669"/>
    <property type="project" value="UniProtKB-UniRule"/>
</dbReference>